<dbReference type="EMBL" id="JAMSHJ010000005">
    <property type="protein sequence ID" value="KAI5410838.1"/>
    <property type="molecule type" value="Genomic_DNA"/>
</dbReference>
<reference evidence="2 3" key="1">
    <citation type="journal article" date="2022" name="Nat. Genet.">
        <title>Improved pea reference genome and pan-genome highlight genomic features and evolutionary characteristics.</title>
        <authorList>
            <person name="Yang T."/>
            <person name="Liu R."/>
            <person name="Luo Y."/>
            <person name="Hu S."/>
            <person name="Wang D."/>
            <person name="Wang C."/>
            <person name="Pandey M.K."/>
            <person name="Ge S."/>
            <person name="Xu Q."/>
            <person name="Li N."/>
            <person name="Li G."/>
            <person name="Huang Y."/>
            <person name="Saxena R.K."/>
            <person name="Ji Y."/>
            <person name="Li M."/>
            <person name="Yan X."/>
            <person name="He Y."/>
            <person name="Liu Y."/>
            <person name="Wang X."/>
            <person name="Xiang C."/>
            <person name="Varshney R.K."/>
            <person name="Ding H."/>
            <person name="Gao S."/>
            <person name="Zong X."/>
        </authorList>
    </citation>
    <scope>NUCLEOTIDE SEQUENCE [LARGE SCALE GENOMIC DNA]</scope>
    <source>
        <strain evidence="2 3">cv. Zhongwan 6</strain>
    </source>
</reference>
<protein>
    <submittedName>
        <fullName evidence="2">Uncharacterized protein</fullName>
    </submittedName>
</protein>
<feature type="region of interest" description="Disordered" evidence="1">
    <location>
        <begin position="61"/>
        <end position="82"/>
    </location>
</feature>
<evidence type="ECO:0000313" key="3">
    <source>
        <dbReference type="Proteomes" id="UP001058974"/>
    </source>
</evidence>
<comment type="caution">
    <text evidence="2">The sequence shown here is derived from an EMBL/GenBank/DDBJ whole genome shotgun (WGS) entry which is preliminary data.</text>
</comment>
<dbReference type="AlphaFoldDB" id="A0A9D4WZL4"/>
<dbReference type="Proteomes" id="UP001058974">
    <property type="component" value="Chromosome 5"/>
</dbReference>
<proteinExistence type="predicted"/>
<organism evidence="2 3">
    <name type="scientific">Pisum sativum</name>
    <name type="common">Garden pea</name>
    <name type="synonym">Lathyrus oleraceus</name>
    <dbReference type="NCBI Taxonomy" id="3888"/>
    <lineage>
        <taxon>Eukaryota</taxon>
        <taxon>Viridiplantae</taxon>
        <taxon>Streptophyta</taxon>
        <taxon>Embryophyta</taxon>
        <taxon>Tracheophyta</taxon>
        <taxon>Spermatophyta</taxon>
        <taxon>Magnoliopsida</taxon>
        <taxon>eudicotyledons</taxon>
        <taxon>Gunneridae</taxon>
        <taxon>Pentapetalae</taxon>
        <taxon>rosids</taxon>
        <taxon>fabids</taxon>
        <taxon>Fabales</taxon>
        <taxon>Fabaceae</taxon>
        <taxon>Papilionoideae</taxon>
        <taxon>50 kb inversion clade</taxon>
        <taxon>NPAAA clade</taxon>
        <taxon>Hologalegina</taxon>
        <taxon>IRL clade</taxon>
        <taxon>Fabeae</taxon>
        <taxon>Lathyrus</taxon>
    </lineage>
</organism>
<keyword evidence="3" id="KW-1185">Reference proteome</keyword>
<name>A0A9D4WZL4_PEA</name>
<feature type="compositionally biased region" description="Polar residues" evidence="1">
    <location>
        <begin position="66"/>
        <end position="78"/>
    </location>
</feature>
<dbReference type="Gramene" id="Psat05G0610600-T1">
    <property type="protein sequence ID" value="KAI5410838.1"/>
    <property type="gene ID" value="KIW84_056106"/>
</dbReference>
<sequence length="93" mass="10700">MDTTQLIYLIMSGKRIDVAQIIVNEMRNVAGSVQIPNVVSFEIKTKVNGTYVDRFCLEKKKKRRQPGQTGQTSSNTLNYGDWDPRLRQAFTYK</sequence>
<gene>
    <name evidence="2" type="ORF">KIW84_056106</name>
</gene>
<evidence type="ECO:0000256" key="1">
    <source>
        <dbReference type="SAM" id="MobiDB-lite"/>
    </source>
</evidence>
<accession>A0A9D4WZL4</accession>
<evidence type="ECO:0000313" key="2">
    <source>
        <dbReference type="EMBL" id="KAI5410838.1"/>
    </source>
</evidence>